<evidence type="ECO:0000313" key="2">
    <source>
        <dbReference type="Proteomes" id="UP000887565"/>
    </source>
</evidence>
<keyword evidence="1" id="KW-1133">Transmembrane helix</keyword>
<organism evidence="2 3">
    <name type="scientific">Romanomermis culicivorax</name>
    <name type="common">Nematode worm</name>
    <dbReference type="NCBI Taxonomy" id="13658"/>
    <lineage>
        <taxon>Eukaryota</taxon>
        <taxon>Metazoa</taxon>
        <taxon>Ecdysozoa</taxon>
        <taxon>Nematoda</taxon>
        <taxon>Enoplea</taxon>
        <taxon>Dorylaimia</taxon>
        <taxon>Mermithida</taxon>
        <taxon>Mermithoidea</taxon>
        <taxon>Mermithidae</taxon>
        <taxon>Romanomermis</taxon>
    </lineage>
</organism>
<feature type="transmembrane region" description="Helical" evidence="1">
    <location>
        <begin position="46"/>
        <end position="64"/>
    </location>
</feature>
<keyword evidence="2" id="KW-1185">Reference proteome</keyword>
<evidence type="ECO:0000256" key="1">
    <source>
        <dbReference type="SAM" id="Phobius"/>
    </source>
</evidence>
<dbReference type="Proteomes" id="UP000887565">
    <property type="component" value="Unplaced"/>
</dbReference>
<proteinExistence type="predicted"/>
<evidence type="ECO:0000313" key="3">
    <source>
        <dbReference type="WBParaSite" id="nRc.2.0.1.t45058-RA"/>
    </source>
</evidence>
<name>A0A915L1W2_ROMCU</name>
<dbReference type="WBParaSite" id="nRc.2.0.1.t45058-RA">
    <property type="protein sequence ID" value="nRc.2.0.1.t45058-RA"/>
    <property type="gene ID" value="nRc.2.0.1.g45058"/>
</dbReference>
<sequence>MIQNLCAMELVKGLMDKQSGQNKLSLVFCLGVVIPAIKNIDVADVGVITALIVVIAPSLVKALAKTASKNLENWQKNREKMDKIW</sequence>
<keyword evidence="1" id="KW-0812">Transmembrane</keyword>
<keyword evidence="1" id="KW-0472">Membrane</keyword>
<reference evidence="3" key="1">
    <citation type="submission" date="2022-11" db="UniProtKB">
        <authorList>
            <consortium name="WormBaseParasite"/>
        </authorList>
    </citation>
    <scope>IDENTIFICATION</scope>
</reference>
<accession>A0A915L1W2</accession>
<protein>
    <submittedName>
        <fullName evidence="3">Uncharacterized protein</fullName>
    </submittedName>
</protein>
<feature type="transmembrane region" description="Helical" evidence="1">
    <location>
        <begin position="24"/>
        <end position="40"/>
    </location>
</feature>
<dbReference type="AlphaFoldDB" id="A0A915L1W2"/>